<protein>
    <submittedName>
        <fullName evidence="6">Glycosyl transferase</fullName>
    </submittedName>
</protein>
<evidence type="ECO:0000256" key="4">
    <source>
        <dbReference type="ARBA" id="ARBA00022803"/>
    </source>
</evidence>
<dbReference type="EMBL" id="WPHR01000001">
    <property type="protein sequence ID" value="MUZ71178.1"/>
    <property type="molecule type" value="Genomic_DNA"/>
</dbReference>
<comment type="caution">
    <text evidence="6">The sequence shown here is derived from an EMBL/GenBank/DDBJ whole genome shotgun (WGS) entry which is preliminary data.</text>
</comment>
<evidence type="ECO:0000259" key="5">
    <source>
        <dbReference type="Pfam" id="PF13844"/>
    </source>
</evidence>
<comment type="pathway">
    <text evidence="1">Protein modification; protein glycosylation.</text>
</comment>
<feature type="domain" description="O-GlcNAc transferase C-terminal" evidence="5">
    <location>
        <begin position="275"/>
        <end position="430"/>
    </location>
</feature>
<name>A0A6L6V8U7_AGRVI</name>
<keyword evidence="3" id="KW-0677">Repeat</keyword>
<dbReference type="Pfam" id="PF13844">
    <property type="entry name" value="Glyco_transf_41"/>
    <property type="match status" value="2"/>
</dbReference>
<evidence type="ECO:0000256" key="1">
    <source>
        <dbReference type="ARBA" id="ARBA00004922"/>
    </source>
</evidence>
<dbReference type="Gene3D" id="3.40.50.11380">
    <property type="match status" value="1"/>
</dbReference>
<keyword evidence="2 6" id="KW-0808">Transferase</keyword>
<dbReference type="InterPro" id="IPR011990">
    <property type="entry name" value="TPR-like_helical_dom_sf"/>
</dbReference>
<dbReference type="InterPro" id="IPR029489">
    <property type="entry name" value="OGT/SEC/SPY_C"/>
</dbReference>
<gene>
    <name evidence="6" type="ORF">GOZ90_00685</name>
</gene>
<reference evidence="6 7" key="1">
    <citation type="submission" date="2019-12" db="EMBL/GenBank/DDBJ databases">
        <title>Whole-genome sequencing of Allorhizobium vitis.</title>
        <authorList>
            <person name="Gan H.M."/>
            <person name="Szegedi E."/>
            <person name="Burr T."/>
            <person name="Savka M.A."/>
        </authorList>
    </citation>
    <scope>NUCLEOTIDE SEQUENCE [LARGE SCALE GENOMIC DNA]</scope>
    <source>
        <strain evidence="6 7">CG516</strain>
    </source>
</reference>
<proteinExistence type="predicted"/>
<dbReference type="Proteomes" id="UP000477951">
    <property type="component" value="Unassembled WGS sequence"/>
</dbReference>
<dbReference type="SUPFAM" id="SSF48452">
    <property type="entry name" value="TPR-like"/>
    <property type="match status" value="1"/>
</dbReference>
<feature type="domain" description="O-GlcNAc transferase C-terminal" evidence="5">
    <location>
        <begin position="445"/>
        <end position="628"/>
    </location>
</feature>
<accession>A0A6L6V8U7</accession>
<evidence type="ECO:0000256" key="2">
    <source>
        <dbReference type="ARBA" id="ARBA00022679"/>
    </source>
</evidence>
<dbReference type="PANTHER" id="PTHR44998">
    <property type="match status" value="1"/>
</dbReference>
<dbReference type="PANTHER" id="PTHR44998:SF1">
    <property type="entry name" value="UDP-N-ACETYLGLUCOSAMINE--PEPTIDE N-ACETYLGLUCOSAMINYLTRANSFERASE 110 KDA SUBUNIT"/>
    <property type="match status" value="1"/>
</dbReference>
<dbReference type="Gene3D" id="1.25.40.10">
    <property type="entry name" value="Tetratricopeptide repeat domain"/>
    <property type="match status" value="1"/>
</dbReference>
<evidence type="ECO:0000313" key="7">
    <source>
        <dbReference type="Proteomes" id="UP000477951"/>
    </source>
</evidence>
<organism evidence="6 7">
    <name type="scientific">Agrobacterium vitis</name>
    <name type="common">Rhizobium vitis</name>
    <dbReference type="NCBI Taxonomy" id="373"/>
    <lineage>
        <taxon>Bacteria</taxon>
        <taxon>Pseudomonadati</taxon>
        <taxon>Pseudomonadota</taxon>
        <taxon>Alphaproteobacteria</taxon>
        <taxon>Hyphomicrobiales</taxon>
        <taxon>Rhizobiaceae</taxon>
        <taxon>Rhizobium/Agrobacterium group</taxon>
        <taxon>Agrobacterium</taxon>
    </lineage>
</organism>
<dbReference type="AlphaFoldDB" id="A0A6L6V8U7"/>
<sequence>MRPIISMFRPCLRASNRFSRRKRQAMATFEVAIKAYQIGDFDAALRAARSVIAKKAPNHAMAQALVGNILLKRGDKPAAASAFAQAAKANRAEAPAFLKLAATLFLQSGQADDVRRIGLEAGLLNRADPAFVLVMAQTLLAAWDDPARQAVTQLIPYLDRTSGPAMFFAASFYRANWQLPELKALLDEARETVPDDAAIEGLRFASAHDLVDLATIARHQALMAAPDEPYARAVLQVEQALSRVLWCEDQSVQAKPVREHLALAKSFAARQPRRKIGMAEQPLHIGYLSSDFHAHATMTLFLDSLLAHDRSRFRITLFCYTAKTYSADQQAMPEQLRSELVSLRDLSDEAAAGEIDRRQVDILVDLKGHTPGARLGIVNLSSAPVKATYLGFPGPVSGVDLDYAITDPVVTPDSAEAFYQEKFCRLPECYQANSAASRPQPRPSRRADHGVPEHAFVFASFNGVHKITPQTMSLWARVLRAVPDSLLWMLCPDAIARTNLEAGFVAEGIDPARILFAAKQDYGDHVHRLPLADLALDTFPCNGHTTTSDMLWGGLPVLTKRGHCFAGRVSESLLKAVGLDQLVADDEEAFVSLAAELARQPDKIAALKNHLAASRHAAPLFDTLRFTWHLERAYEMMAERARAGLAPARIDVPALPG</sequence>
<dbReference type="Gene3D" id="3.40.50.2000">
    <property type="entry name" value="Glycogen Phosphorylase B"/>
    <property type="match status" value="1"/>
</dbReference>
<evidence type="ECO:0000313" key="6">
    <source>
        <dbReference type="EMBL" id="MUZ71178.1"/>
    </source>
</evidence>
<evidence type="ECO:0000256" key="3">
    <source>
        <dbReference type="ARBA" id="ARBA00022737"/>
    </source>
</evidence>
<dbReference type="GO" id="GO:0016740">
    <property type="term" value="F:transferase activity"/>
    <property type="evidence" value="ECO:0007669"/>
    <property type="project" value="UniProtKB-KW"/>
</dbReference>
<keyword evidence="4" id="KW-0802">TPR repeat</keyword>